<comment type="similarity">
    <text evidence="1">Belongs to the ATG5 family.</text>
</comment>
<comment type="subunit">
    <text evidence="1">Conjugated with ATG12.</text>
</comment>
<dbReference type="GO" id="GO:0006995">
    <property type="term" value="P:cellular response to nitrogen starvation"/>
    <property type="evidence" value="ECO:0007669"/>
    <property type="project" value="TreeGrafter"/>
</dbReference>
<dbReference type="GO" id="GO:0034045">
    <property type="term" value="C:phagophore assembly site membrane"/>
    <property type="evidence" value="ECO:0007669"/>
    <property type="project" value="UniProtKB-SubCell"/>
</dbReference>
<name>A0A6G1PQF7_CHAAH</name>
<dbReference type="Gene3D" id="3.10.20.90">
    <property type="entry name" value="Phosphatidylinositol 3-kinase Catalytic Subunit, Chain A, domain 1"/>
    <property type="match status" value="1"/>
</dbReference>
<keyword evidence="4" id="KW-1185">Reference proteome</keyword>
<dbReference type="EMBL" id="CM015718">
    <property type="protein sequence ID" value="KAF3692413.1"/>
    <property type="molecule type" value="Genomic_DNA"/>
</dbReference>
<protein>
    <recommendedName>
        <fullName evidence="1">Autophagy protein 5</fullName>
    </recommendedName>
</protein>
<evidence type="ECO:0000256" key="1">
    <source>
        <dbReference type="RuleBase" id="RU361202"/>
    </source>
</evidence>
<proteinExistence type="inferred from homology"/>
<dbReference type="AlphaFoldDB" id="A0A6G1PQF7"/>
<dbReference type="PANTHER" id="PTHR13040:SF2">
    <property type="entry name" value="AUTOPHAGY PROTEIN 5"/>
    <property type="match status" value="1"/>
</dbReference>
<dbReference type="Proteomes" id="UP000503349">
    <property type="component" value="Chromosome 7"/>
</dbReference>
<keyword evidence="1" id="KW-0472">Membrane</keyword>
<reference evidence="3 4" key="1">
    <citation type="submission" date="2019-02" db="EMBL/GenBank/DDBJ databases">
        <title>Opniocepnalus argus genome.</title>
        <authorList>
            <person name="Zhou C."/>
            <person name="Xiao S."/>
        </authorList>
    </citation>
    <scope>NUCLEOTIDE SEQUENCE [LARGE SCALE GENOMIC DNA]</scope>
    <source>
        <strain evidence="3">OARG1902GOOAL</strain>
        <tissue evidence="3">Muscle</tissue>
    </source>
</reference>
<dbReference type="InterPro" id="IPR007239">
    <property type="entry name" value="Atg5"/>
</dbReference>
<dbReference type="GO" id="GO:0000422">
    <property type="term" value="P:autophagy of mitochondrion"/>
    <property type="evidence" value="ECO:0007669"/>
    <property type="project" value="TreeGrafter"/>
</dbReference>
<dbReference type="PANTHER" id="PTHR13040">
    <property type="entry name" value="AUTOPHAGY PROTEIN 5"/>
    <property type="match status" value="1"/>
</dbReference>
<keyword evidence="1" id="KW-1017">Isopeptide bond</keyword>
<dbReference type="GO" id="GO:0044233">
    <property type="term" value="C:mitochondria-associated endoplasmic reticulum membrane contact site"/>
    <property type="evidence" value="ECO:0007669"/>
    <property type="project" value="TreeGrafter"/>
</dbReference>
<evidence type="ECO:0000259" key="2">
    <source>
        <dbReference type="Pfam" id="PF04106"/>
    </source>
</evidence>
<comment type="function">
    <text evidence="1">Involved in autophagic vesicle formation.</text>
</comment>
<evidence type="ECO:0000313" key="4">
    <source>
        <dbReference type="Proteomes" id="UP000503349"/>
    </source>
</evidence>
<dbReference type="Pfam" id="PF04106">
    <property type="entry name" value="ATG5_UblB"/>
    <property type="match status" value="1"/>
</dbReference>
<dbReference type="GO" id="GO:0005776">
    <property type="term" value="C:autophagosome"/>
    <property type="evidence" value="ECO:0007669"/>
    <property type="project" value="TreeGrafter"/>
</dbReference>
<dbReference type="GO" id="GO:0061908">
    <property type="term" value="C:phagophore"/>
    <property type="evidence" value="ECO:0007669"/>
    <property type="project" value="TreeGrafter"/>
</dbReference>
<dbReference type="GO" id="GO:0034727">
    <property type="term" value="P:piecemeal microautophagy of the nucleus"/>
    <property type="evidence" value="ECO:0007669"/>
    <property type="project" value="TreeGrafter"/>
</dbReference>
<evidence type="ECO:0000313" key="3">
    <source>
        <dbReference type="EMBL" id="KAF3692413.1"/>
    </source>
</evidence>
<comment type="subcellular location">
    <subcellularLocation>
        <location evidence="1">Preautophagosomal structure membrane</location>
        <topology evidence="1">Peripheral membrane protein</topology>
    </subcellularLocation>
</comment>
<reference evidence="4" key="2">
    <citation type="submission" date="2019-02" db="EMBL/GenBank/DDBJ databases">
        <title>Opniocepnalus argus Var Kimnra genome.</title>
        <authorList>
            <person name="Zhou C."/>
            <person name="Xiao S."/>
        </authorList>
    </citation>
    <scope>NUCLEOTIDE SEQUENCE [LARGE SCALE GENOMIC DNA]</scope>
</reference>
<accession>A0A6G1PQF7</accession>
<dbReference type="GO" id="GO:0019776">
    <property type="term" value="F:Atg8-family ligase activity"/>
    <property type="evidence" value="ECO:0007669"/>
    <property type="project" value="TreeGrafter"/>
</dbReference>
<organism evidence="3 4">
    <name type="scientific">Channa argus</name>
    <name type="common">Northern snakehead</name>
    <name type="synonym">Ophicephalus argus</name>
    <dbReference type="NCBI Taxonomy" id="215402"/>
    <lineage>
        <taxon>Eukaryota</taxon>
        <taxon>Metazoa</taxon>
        <taxon>Chordata</taxon>
        <taxon>Craniata</taxon>
        <taxon>Vertebrata</taxon>
        <taxon>Euteleostomi</taxon>
        <taxon>Actinopterygii</taxon>
        <taxon>Neopterygii</taxon>
        <taxon>Teleostei</taxon>
        <taxon>Neoteleostei</taxon>
        <taxon>Acanthomorphata</taxon>
        <taxon>Anabantaria</taxon>
        <taxon>Anabantiformes</taxon>
        <taxon>Channoidei</taxon>
        <taxon>Channidae</taxon>
        <taxon>Channa</taxon>
    </lineage>
</organism>
<keyword evidence="1" id="KW-0072">Autophagy</keyword>
<dbReference type="InterPro" id="IPR048318">
    <property type="entry name" value="ATG5_UblB"/>
</dbReference>
<sequence length="165" mass="18699">MQPASVFGWEESVALRSSPIVVGFARLTKHVVLAGSRVTLDHRTCLRSVRVFSCCQRTMLSTIQRKQAGLVERIQSDLIENKMPSITACSIVSRKVIKKIYCHTARAGRKKMTKTDNEKVCEHKRYQVVIHGIEPLLETPLQWISEHLSHPDNFLHICIIPAPTD</sequence>
<keyword evidence="1" id="KW-0832">Ubl conjugation</keyword>
<feature type="domain" description="Autophagy protein ATG5 UblB" evidence="2">
    <location>
        <begin position="105"/>
        <end position="159"/>
    </location>
</feature>
<dbReference type="GO" id="GO:0034274">
    <property type="term" value="C:Atg12-Atg5-Atg16 complex"/>
    <property type="evidence" value="ECO:0007669"/>
    <property type="project" value="TreeGrafter"/>
</dbReference>
<gene>
    <name evidence="3" type="ORF">EXN66_Car008089</name>
</gene>